<dbReference type="Proteomes" id="UP000293289">
    <property type="component" value="Unassembled WGS sequence"/>
</dbReference>
<proteinExistence type="predicted"/>
<dbReference type="RefSeq" id="WP_130354418.1">
    <property type="nucleotide sequence ID" value="NZ_SGWY01000004.1"/>
</dbReference>
<gene>
    <name evidence="1" type="ORF">EV187_3612</name>
</gene>
<dbReference type="EMBL" id="SGWY01000004">
    <property type="protein sequence ID" value="RZS63703.1"/>
    <property type="molecule type" value="Genomic_DNA"/>
</dbReference>
<dbReference type="OrthoDB" id="5114036at2"/>
<reference evidence="1 2" key="1">
    <citation type="submission" date="2019-02" db="EMBL/GenBank/DDBJ databases">
        <title>Genomic Encyclopedia of Type Strains, Phase IV (KMG-IV): sequencing the most valuable type-strain genomes for metagenomic binning, comparative biology and taxonomic classification.</title>
        <authorList>
            <person name="Goeker M."/>
        </authorList>
    </citation>
    <scope>NUCLEOTIDE SEQUENCE [LARGE SCALE GENOMIC DNA]</scope>
    <source>
        <strain evidence="1 2">DSM 43045</strain>
    </source>
</reference>
<organism evidence="1 2">
    <name type="scientific">Agromyces ramosus</name>
    <dbReference type="NCBI Taxonomy" id="33879"/>
    <lineage>
        <taxon>Bacteria</taxon>
        <taxon>Bacillati</taxon>
        <taxon>Actinomycetota</taxon>
        <taxon>Actinomycetes</taxon>
        <taxon>Micrococcales</taxon>
        <taxon>Microbacteriaceae</taxon>
        <taxon>Agromyces</taxon>
    </lineage>
</organism>
<evidence type="ECO:0000313" key="1">
    <source>
        <dbReference type="EMBL" id="RZS63703.1"/>
    </source>
</evidence>
<keyword evidence="2" id="KW-1185">Reference proteome</keyword>
<comment type="caution">
    <text evidence="1">The sequence shown here is derived from an EMBL/GenBank/DDBJ whole genome shotgun (WGS) entry which is preliminary data.</text>
</comment>
<sequence>MRGIRGWHGRGRVAASVTVASLLATGAIGLTACSSGGSTGGSSALPPVIVEIDALEGTTVEVPEGGTVDLTGDDETSTAWTADIADPEVVEFVPGRDDGSAQFNPGLTATSVGETDVTLENGETGDAVTFTVEVVPKDTGGY</sequence>
<protein>
    <submittedName>
        <fullName evidence="1">Uncharacterized protein</fullName>
    </submittedName>
</protein>
<dbReference type="AlphaFoldDB" id="A0A4Q7M946"/>
<name>A0A4Q7M946_9MICO</name>
<evidence type="ECO:0000313" key="2">
    <source>
        <dbReference type="Proteomes" id="UP000293289"/>
    </source>
</evidence>
<dbReference type="PROSITE" id="PS51257">
    <property type="entry name" value="PROKAR_LIPOPROTEIN"/>
    <property type="match status" value="1"/>
</dbReference>
<accession>A0A4Q7M946</accession>